<feature type="compositionally biased region" description="Basic and acidic residues" evidence="1">
    <location>
        <begin position="7"/>
        <end position="21"/>
    </location>
</feature>
<dbReference type="InterPro" id="IPR032710">
    <property type="entry name" value="NTF2-like_dom_sf"/>
</dbReference>
<reference evidence="2 3" key="2">
    <citation type="journal article" date="2012" name="PLoS Pathog.">
        <title>Diverse lifestyles and strategies of plant pathogenesis encoded in the genomes of eighteen Dothideomycetes fungi.</title>
        <authorList>
            <person name="Ohm R.A."/>
            <person name="Feau N."/>
            <person name="Henrissat B."/>
            <person name="Schoch C.L."/>
            <person name="Horwitz B.A."/>
            <person name="Barry K.W."/>
            <person name="Condon B.J."/>
            <person name="Copeland A.C."/>
            <person name="Dhillon B."/>
            <person name="Glaser F."/>
            <person name="Hesse C.N."/>
            <person name="Kosti I."/>
            <person name="LaButti K."/>
            <person name="Lindquist E.A."/>
            <person name="Lucas S."/>
            <person name="Salamov A.A."/>
            <person name="Bradshaw R.E."/>
            <person name="Ciuffetti L."/>
            <person name="Hamelin R.C."/>
            <person name="Kema G.H.J."/>
            <person name="Lawrence C."/>
            <person name="Scott J.A."/>
            <person name="Spatafora J.W."/>
            <person name="Turgeon B.G."/>
            <person name="de Wit P.J.G.M."/>
            <person name="Zhong S."/>
            <person name="Goodwin S.B."/>
            <person name="Grigoriev I.V."/>
        </authorList>
    </citation>
    <scope>NUCLEOTIDE SEQUENCE [LARGE SCALE GENOMIC DNA]</scope>
    <source>
        <strain evidence="3">NZE10 / CBS 128990</strain>
    </source>
</reference>
<proteinExistence type="predicted"/>
<feature type="region of interest" description="Disordered" evidence="1">
    <location>
        <begin position="1"/>
        <end position="21"/>
    </location>
</feature>
<name>N1PJ76_DOTSN</name>
<reference evidence="3" key="1">
    <citation type="journal article" date="2012" name="PLoS Genet.">
        <title>The genomes of the fungal plant pathogens Cladosporium fulvum and Dothistroma septosporum reveal adaptation to different hosts and lifestyles but also signatures of common ancestry.</title>
        <authorList>
            <person name="de Wit P.J.G.M."/>
            <person name="van der Burgt A."/>
            <person name="Oekmen B."/>
            <person name="Stergiopoulos I."/>
            <person name="Abd-Elsalam K.A."/>
            <person name="Aerts A.L."/>
            <person name="Bahkali A.H."/>
            <person name="Beenen H.G."/>
            <person name="Chettri P."/>
            <person name="Cox M.P."/>
            <person name="Datema E."/>
            <person name="de Vries R.P."/>
            <person name="Dhillon B."/>
            <person name="Ganley A.R."/>
            <person name="Griffiths S.A."/>
            <person name="Guo Y."/>
            <person name="Hamelin R.C."/>
            <person name="Henrissat B."/>
            <person name="Kabir M.S."/>
            <person name="Jashni M.K."/>
            <person name="Kema G."/>
            <person name="Klaubauf S."/>
            <person name="Lapidus A."/>
            <person name="Levasseur A."/>
            <person name="Lindquist E."/>
            <person name="Mehrabi R."/>
            <person name="Ohm R.A."/>
            <person name="Owen T.J."/>
            <person name="Salamov A."/>
            <person name="Schwelm A."/>
            <person name="Schijlen E."/>
            <person name="Sun H."/>
            <person name="van den Burg H.A."/>
            <person name="van Ham R.C.H.J."/>
            <person name="Zhang S."/>
            <person name="Goodwin S.B."/>
            <person name="Grigoriev I.V."/>
            <person name="Collemare J."/>
            <person name="Bradshaw R.E."/>
        </authorList>
    </citation>
    <scope>NUCLEOTIDE SEQUENCE [LARGE SCALE GENOMIC DNA]</scope>
    <source>
        <strain evidence="3">NZE10 / CBS 128990</strain>
    </source>
</reference>
<dbReference type="OMA" id="PNWQCKA"/>
<keyword evidence="3" id="KW-1185">Reference proteome</keyword>
<evidence type="ECO:0000313" key="3">
    <source>
        <dbReference type="Proteomes" id="UP000016933"/>
    </source>
</evidence>
<accession>N1PJ76</accession>
<evidence type="ECO:0000256" key="1">
    <source>
        <dbReference type="SAM" id="MobiDB-lite"/>
    </source>
</evidence>
<evidence type="ECO:0000313" key="2">
    <source>
        <dbReference type="EMBL" id="EME41600.1"/>
    </source>
</evidence>
<dbReference type="SUPFAM" id="SSF54427">
    <property type="entry name" value="NTF2-like"/>
    <property type="match status" value="1"/>
</dbReference>
<sequence>MKSTSPGEERRTGTEHPEETDAFIRVRAQALAINHALNTRDFGLLSECLSNDFVGFWAFFPDIALDKGNFIESIRYNAEQYPNWQCKAVDLHLHGTERTSRGQPERVSMMVVCQQTGEPDGIARNTFMILEFGRPGDEDEAAKETEWLCTSLKATQGLVAGDAWLV</sequence>
<gene>
    <name evidence="2" type="ORF">DOTSEDRAFT_55382</name>
</gene>
<organism evidence="2 3">
    <name type="scientific">Dothistroma septosporum (strain NZE10 / CBS 128990)</name>
    <name type="common">Red band needle blight fungus</name>
    <name type="synonym">Mycosphaerella pini</name>
    <dbReference type="NCBI Taxonomy" id="675120"/>
    <lineage>
        <taxon>Eukaryota</taxon>
        <taxon>Fungi</taxon>
        <taxon>Dikarya</taxon>
        <taxon>Ascomycota</taxon>
        <taxon>Pezizomycotina</taxon>
        <taxon>Dothideomycetes</taxon>
        <taxon>Dothideomycetidae</taxon>
        <taxon>Mycosphaerellales</taxon>
        <taxon>Mycosphaerellaceae</taxon>
        <taxon>Dothistroma</taxon>
    </lineage>
</organism>
<evidence type="ECO:0008006" key="4">
    <source>
        <dbReference type="Google" id="ProtNLM"/>
    </source>
</evidence>
<protein>
    <recommendedName>
        <fullName evidence="4">SnoaL-like domain-containing protein</fullName>
    </recommendedName>
</protein>
<dbReference type="HOGENOM" id="CLU_1602683_0_0_1"/>
<dbReference type="AlphaFoldDB" id="N1PJ76"/>
<dbReference type="EMBL" id="KB446542">
    <property type="protein sequence ID" value="EME41600.1"/>
    <property type="molecule type" value="Genomic_DNA"/>
</dbReference>
<dbReference type="Proteomes" id="UP000016933">
    <property type="component" value="Unassembled WGS sequence"/>
</dbReference>